<gene>
    <name evidence="6" type="ORF">A3K49_00025</name>
</gene>
<keyword evidence="3" id="KW-0408">Iron</keyword>
<comment type="caution">
    <text evidence="6">The sequence shown here is derived from an EMBL/GenBank/DDBJ whole genome shotgun (WGS) entry which is preliminary data.</text>
</comment>
<evidence type="ECO:0000259" key="5">
    <source>
        <dbReference type="PROSITE" id="PS51918"/>
    </source>
</evidence>
<keyword evidence="2" id="KW-0479">Metal-binding</keyword>
<evidence type="ECO:0000256" key="3">
    <source>
        <dbReference type="ARBA" id="ARBA00023004"/>
    </source>
</evidence>
<organism evidence="6 7">
    <name type="scientific">candidate division WOR-1 bacterium RIFOXYC12_FULL_54_18</name>
    <dbReference type="NCBI Taxonomy" id="1802584"/>
    <lineage>
        <taxon>Bacteria</taxon>
        <taxon>Bacillati</taxon>
        <taxon>Saganbacteria</taxon>
    </lineage>
</organism>
<dbReference type="GO" id="GO:0046872">
    <property type="term" value="F:metal ion binding"/>
    <property type="evidence" value="ECO:0007669"/>
    <property type="project" value="UniProtKB-KW"/>
</dbReference>
<evidence type="ECO:0000313" key="6">
    <source>
        <dbReference type="EMBL" id="OGC27411.1"/>
    </source>
</evidence>
<dbReference type="PANTHER" id="PTHR11228">
    <property type="entry name" value="RADICAL SAM DOMAIN PROTEIN"/>
    <property type="match status" value="1"/>
</dbReference>
<dbReference type="PROSITE" id="PS51918">
    <property type="entry name" value="RADICAL_SAM"/>
    <property type="match status" value="1"/>
</dbReference>
<evidence type="ECO:0000256" key="1">
    <source>
        <dbReference type="ARBA" id="ARBA00022691"/>
    </source>
</evidence>
<dbReference type="CDD" id="cd01335">
    <property type="entry name" value="Radical_SAM"/>
    <property type="match status" value="1"/>
</dbReference>
<name>A0A1F4T3N7_UNCSA</name>
<dbReference type="AlphaFoldDB" id="A0A1F4T3N7"/>
<dbReference type="EMBL" id="MEUG01000001">
    <property type="protein sequence ID" value="OGC27411.1"/>
    <property type="molecule type" value="Genomic_DNA"/>
</dbReference>
<dbReference type="GO" id="GO:0051536">
    <property type="term" value="F:iron-sulfur cluster binding"/>
    <property type="evidence" value="ECO:0007669"/>
    <property type="project" value="UniProtKB-KW"/>
</dbReference>
<dbReference type="PANTHER" id="PTHR11228:SF7">
    <property type="entry name" value="PQQA PEPTIDE CYCLASE"/>
    <property type="match status" value="1"/>
</dbReference>
<dbReference type="SFLD" id="SFLDS00029">
    <property type="entry name" value="Radical_SAM"/>
    <property type="match status" value="1"/>
</dbReference>
<accession>A0A1F4T3N7</accession>
<proteinExistence type="predicted"/>
<dbReference type="InterPro" id="IPR058240">
    <property type="entry name" value="rSAM_sf"/>
</dbReference>
<dbReference type="GO" id="GO:0003824">
    <property type="term" value="F:catalytic activity"/>
    <property type="evidence" value="ECO:0007669"/>
    <property type="project" value="InterPro"/>
</dbReference>
<keyword evidence="4" id="KW-0411">Iron-sulfur</keyword>
<dbReference type="InterPro" id="IPR007197">
    <property type="entry name" value="rSAM"/>
</dbReference>
<dbReference type="Pfam" id="PF04055">
    <property type="entry name" value="Radical_SAM"/>
    <property type="match status" value="1"/>
</dbReference>
<dbReference type="SFLD" id="SFLDG01067">
    <property type="entry name" value="SPASM/twitch_domain_containing"/>
    <property type="match status" value="1"/>
</dbReference>
<keyword evidence="1" id="KW-0949">S-adenosyl-L-methionine</keyword>
<feature type="domain" description="Radical SAM core" evidence="5">
    <location>
        <begin position="1"/>
        <end position="208"/>
    </location>
</feature>
<dbReference type="InterPro" id="IPR050377">
    <property type="entry name" value="Radical_SAM_PqqE_MftC-like"/>
</dbReference>
<evidence type="ECO:0000256" key="2">
    <source>
        <dbReference type="ARBA" id="ARBA00022723"/>
    </source>
</evidence>
<protein>
    <recommendedName>
        <fullName evidence="5">Radical SAM core domain-containing protein</fullName>
    </recommendedName>
</protein>
<evidence type="ECO:0000313" key="7">
    <source>
        <dbReference type="Proteomes" id="UP000178602"/>
    </source>
</evidence>
<dbReference type="SUPFAM" id="SSF102114">
    <property type="entry name" value="Radical SAM enzymes"/>
    <property type="match status" value="1"/>
</dbReference>
<dbReference type="InterPro" id="IPR013785">
    <property type="entry name" value="Aldolase_TIM"/>
</dbReference>
<reference evidence="6 7" key="1">
    <citation type="journal article" date="2016" name="Nat. Commun.">
        <title>Thousands of microbial genomes shed light on interconnected biogeochemical processes in an aquifer system.</title>
        <authorList>
            <person name="Anantharaman K."/>
            <person name="Brown C.T."/>
            <person name="Hug L.A."/>
            <person name="Sharon I."/>
            <person name="Castelle C.J."/>
            <person name="Probst A.J."/>
            <person name="Thomas B.C."/>
            <person name="Singh A."/>
            <person name="Wilkins M.J."/>
            <person name="Karaoz U."/>
            <person name="Brodie E.L."/>
            <person name="Williams K.H."/>
            <person name="Hubbard S.S."/>
            <person name="Banfield J.F."/>
        </authorList>
    </citation>
    <scope>NUCLEOTIDE SEQUENCE [LARGE SCALE GENOMIC DNA]</scope>
</reference>
<dbReference type="Proteomes" id="UP000178602">
    <property type="component" value="Unassembled WGS sequence"/>
</dbReference>
<dbReference type="Gene3D" id="3.20.20.70">
    <property type="entry name" value="Aldolase class I"/>
    <property type="match status" value="1"/>
</dbReference>
<sequence length="290" mass="33767">MSKTCHYYVTLRCNDACEFCRVWTDQEQYQETTDHEKVFKELRIRGGRKVYITGGEPLLRDDLPDILRAGRRNNFWVGLMTNGIMYQEVGRELKGLAHAIFFSLDYPTMEEHDRSRGVECFNQVVPAIEFARGLGETVIIQFTMTRDSVRFLPEMVDLAQRLGVYLYLSPVYDFFGTQGFEKATIAYILYFAKRKHVLVNRAALEFIKRGGNNLVFPRCKAEETTLTAMPDGRLIKPCFYNRGGVEGREAVCSSCMRWPYMIASFSQMPDRYYWLNLYSRFDAWRKGANI</sequence>
<evidence type="ECO:0000256" key="4">
    <source>
        <dbReference type="ARBA" id="ARBA00023014"/>
    </source>
</evidence>